<proteinExistence type="predicted"/>
<dbReference type="EMBL" id="HAEF01015877">
    <property type="protein sequence ID" value="SBR57036.1"/>
    <property type="molecule type" value="Transcribed_RNA"/>
</dbReference>
<organism evidence="2">
    <name type="scientific">Nothobranchius pienaari</name>
    <dbReference type="NCBI Taxonomy" id="704102"/>
    <lineage>
        <taxon>Eukaryota</taxon>
        <taxon>Metazoa</taxon>
        <taxon>Chordata</taxon>
        <taxon>Craniata</taxon>
        <taxon>Vertebrata</taxon>
        <taxon>Euteleostomi</taxon>
        <taxon>Actinopterygii</taxon>
        <taxon>Neopterygii</taxon>
        <taxon>Teleostei</taxon>
        <taxon>Neoteleostei</taxon>
        <taxon>Acanthomorphata</taxon>
        <taxon>Ovalentaria</taxon>
        <taxon>Atherinomorphae</taxon>
        <taxon>Cyprinodontiformes</taxon>
        <taxon>Nothobranchiidae</taxon>
        <taxon>Nothobranchius</taxon>
    </lineage>
</organism>
<protein>
    <recommendedName>
        <fullName evidence="1">DDE-1 domain-containing protein</fullName>
    </recommendedName>
</protein>
<dbReference type="PANTHER" id="PTHR19303:SF71">
    <property type="entry name" value="ZINC FINGER PHD-TYPE DOMAIN-CONTAINING PROTEIN"/>
    <property type="match status" value="1"/>
</dbReference>
<dbReference type="GO" id="GO:0003677">
    <property type="term" value="F:DNA binding"/>
    <property type="evidence" value="ECO:0007669"/>
    <property type="project" value="TreeGrafter"/>
</dbReference>
<dbReference type="PANTHER" id="PTHR19303">
    <property type="entry name" value="TRANSPOSON"/>
    <property type="match status" value="1"/>
</dbReference>
<dbReference type="Pfam" id="PF03184">
    <property type="entry name" value="DDE_1"/>
    <property type="match status" value="1"/>
</dbReference>
<dbReference type="InterPro" id="IPR050863">
    <property type="entry name" value="CenT-Element_Derived"/>
</dbReference>
<feature type="domain" description="DDE-1" evidence="1">
    <location>
        <begin position="36"/>
        <end position="201"/>
    </location>
</feature>
<name>A0A1A8PWP6_9TELE</name>
<reference evidence="2" key="2">
    <citation type="submission" date="2016-06" db="EMBL/GenBank/DDBJ databases">
        <title>The genome of a short-lived fish provides insights into sex chromosome evolution and the genetic control of aging.</title>
        <authorList>
            <person name="Reichwald K."/>
            <person name="Felder M."/>
            <person name="Petzold A."/>
            <person name="Koch P."/>
            <person name="Groth M."/>
            <person name="Platzer M."/>
        </authorList>
    </citation>
    <scope>NUCLEOTIDE SEQUENCE</scope>
    <source>
        <tissue evidence="2">Brain</tissue>
    </source>
</reference>
<accession>A0A1A8PWP6</accession>
<dbReference type="AlphaFoldDB" id="A0A1A8PWP6"/>
<evidence type="ECO:0000313" key="2">
    <source>
        <dbReference type="EMBL" id="SBR85404.1"/>
    </source>
</evidence>
<reference evidence="2" key="1">
    <citation type="submission" date="2016-05" db="EMBL/GenBank/DDBJ databases">
        <authorList>
            <person name="Lavstsen T."/>
            <person name="Jespersen J.S."/>
        </authorList>
    </citation>
    <scope>NUCLEOTIDE SEQUENCE</scope>
    <source>
        <tissue evidence="2">Brain</tissue>
    </source>
</reference>
<dbReference type="EMBL" id="HAEG01009791">
    <property type="protein sequence ID" value="SBR85404.1"/>
    <property type="molecule type" value="Transcribed_RNA"/>
</dbReference>
<evidence type="ECO:0000259" key="1">
    <source>
        <dbReference type="Pfam" id="PF03184"/>
    </source>
</evidence>
<sequence length="203" mass="23216">MDKVPLTFDIPVNWTMEKMGTSTVSVWTTGHEKSCFTVVLACQADGQKLLPMVIFKWKTLPKEKFPAGVIIKMIPKGWMDEDMMAAWLRQVYTKRRDGFFHTSPAMLICNSMQAHLTDAVKIQVKRMNTELTIIPGGLTKELQPLDIGVNRSFKVKVRAAWERWMTDGEHTFTKTEGQRRSTYATICEWIADAWANISIQTVD</sequence>
<dbReference type="InterPro" id="IPR004875">
    <property type="entry name" value="DDE_SF_endonuclease_dom"/>
</dbReference>
<gene>
    <name evidence="2" type="primary">Nfu_g_1_025857</name>
</gene>
<dbReference type="GO" id="GO:0005634">
    <property type="term" value="C:nucleus"/>
    <property type="evidence" value="ECO:0007669"/>
    <property type="project" value="TreeGrafter"/>
</dbReference>